<accession>A0A9N8H7B9</accession>
<keyword evidence="2" id="KW-0812">Transmembrane</keyword>
<gene>
    <name evidence="4" type="ORF">SEMRO_124_G059930.1</name>
</gene>
<evidence type="ECO:0000313" key="5">
    <source>
        <dbReference type="Proteomes" id="UP001153069"/>
    </source>
</evidence>
<evidence type="ECO:0000313" key="4">
    <source>
        <dbReference type="EMBL" id="CAB9502000.1"/>
    </source>
</evidence>
<dbReference type="GO" id="GO:0043022">
    <property type="term" value="F:ribosome binding"/>
    <property type="evidence" value="ECO:0007669"/>
    <property type="project" value="InterPro"/>
</dbReference>
<reference evidence="4" key="1">
    <citation type="submission" date="2020-06" db="EMBL/GenBank/DDBJ databases">
        <authorList>
            <consortium name="Plant Systems Biology data submission"/>
        </authorList>
    </citation>
    <scope>NUCLEOTIDE SEQUENCE</scope>
    <source>
        <strain evidence="4">D6</strain>
    </source>
</reference>
<evidence type="ECO:0000256" key="2">
    <source>
        <dbReference type="SAM" id="Phobius"/>
    </source>
</evidence>
<keyword evidence="1" id="KW-0496">Mitochondrion</keyword>
<dbReference type="InterPro" id="IPR033122">
    <property type="entry name" value="LETM1-like_RBD"/>
</dbReference>
<name>A0A9N8H7B9_9STRA</name>
<feature type="transmembrane region" description="Helical" evidence="2">
    <location>
        <begin position="121"/>
        <end position="143"/>
    </location>
</feature>
<dbReference type="AlphaFoldDB" id="A0A9N8H7B9"/>
<organism evidence="4 5">
    <name type="scientific">Seminavis robusta</name>
    <dbReference type="NCBI Taxonomy" id="568900"/>
    <lineage>
        <taxon>Eukaryota</taxon>
        <taxon>Sar</taxon>
        <taxon>Stramenopiles</taxon>
        <taxon>Ochrophyta</taxon>
        <taxon>Bacillariophyta</taxon>
        <taxon>Bacillariophyceae</taxon>
        <taxon>Bacillariophycidae</taxon>
        <taxon>Naviculales</taxon>
        <taxon>Naviculaceae</taxon>
        <taxon>Seminavis</taxon>
    </lineage>
</organism>
<dbReference type="Proteomes" id="UP001153069">
    <property type="component" value="Unassembled WGS sequence"/>
</dbReference>
<evidence type="ECO:0000259" key="3">
    <source>
        <dbReference type="PROSITE" id="PS51758"/>
    </source>
</evidence>
<keyword evidence="2" id="KW-0472">Membrane</keyword>
<keyword evidence="5" id="KW-1185">Reference proteome</keyword>
<comment type="caution">
    <text evidence="4">The sequence shown here is derived from an EMBL/GenBank/DDBJ whole genome shotgun (WGS) entry which is preliminary data.</text>
</comment>
<protein>
    <submittedName>
        <fullName evidence="4">LETM1 domain containing 1</fullName>
    </submittedName>
</protein>
<keyword evidence="2" id="KW-1133">Transmembrane helix</keyword>
<dbReference type="PROSITE" id="PS51758">
    <property type="entry name" value="LETM1_RBD"/>
    <property type="match status" value="1"/>
</dbReference>
<dbReference type="OrthoDB" id="46616at2759"/>
<sequence>MFSSSTATRTGRKYYSYVMQHALDYVKTLIEERRNDVASPQRPQTNWERVQNFPSGVKALLRDCFHYNAIHNTPLEQWTIAYPHVDAPSTAGTATTTIQLGRIPRRQYEQQRLLRDDFRTMLPLVIMWIPPIIGFLPVILAIVTPRQLMSRHFHNPYELEWFAQIEYGQRQQVYNQVADMLWSSFLHSESRHVQKAMTQSMSIASSHDDSSTAAAEDAAGPILDAVTLYRTIFAAGGEQKPHLSIKDLPREHLVKLSLAMGINQYLPGWLSSWVAEFQPSAWLQSQVDRISRVVCKDDDMLIEEGHHLNGCSSLTDQEATDACLMRGLPVGQNATTEERRQCLTNHLRMIAEVRREPATKVESDSFRLFTVHLAPIRNSLKSAKKL</sequence>
<proteinExistence type="predicted"/>
<dbReference type="EMBL" id="CAICTM010000123">
    <property type="protein sequence ID" value="CAB9502000.1"/>
    <property type="molecule type" value="Genomic_DNA"/>
</dbReference>
<feature type="domain" description="Letm1 RBD" evidence="3">
    <location>
        <begin position="169"/>
        <end position="382"/>
    </location>
</feature>
<evidence type="ECO:0000256" key="1">
    <source>
        <dbReference type="PROSITE-ProRule" id="PRU01094"/>
    </source>
</evidence>
<dbReference type="Pfam" id="PF07766">
    <property type="entry name" value="LETM1_RBD"/>
    <property type="match status" value="1"/>
</dbReference>